<feature type="transmembrane region" description="Helical" evidence="7">
    <location>
        <begin position="173"/>
        <end position="194"/>
    </location>
</feature>
<dbReference type="PANTHER" id="PTHR30353">
    <property type="entry name" value="INNER MEMBRANE PROTEIN DEDA-RELATED"/>
    <property type="match status" value="1"/>
</dbReference>
<keyword evidence="4 7" id="KW-0812">Transmembrane</keyword>
<feature type="transmembrane region" description="Helical" evidence="7">
    <location>
        <begin position="111"/>
        <end position="133"/>
    </location>
</feature>
<dbReference type="InterPro" id="IPR032816">
    <property type="entry name" value="VTT_dom"/>
</dbReference>
<evidence type="ECO:0000256" key="3">
    <source>
        <dbReference type="ARBA" id="ARBA00022475"/>
    </source>
</evidence>
<evidence type="ECO:0000259" key="8">
    <source>
        <dbReference type="Pfam" id="PF09335"/>
    </source>
</evidence>
<evidence type="ECO:0000313" key="10">
    <source>
        <dbReference type="Proteomes" id="UP000010478"/>
    </source>
</evidence>
<dbReference type="EMBL" id="CP003614">
    <property type="protein sequence ID" value="AFZ08692.1"/>
    <property type="molecule type" value="Genomic_DNA"/>
</dbReference>
<dbReference type="PATRIC" id="fig|179408.3.peg.5438"/>
<evidence type="ECO:0000256" key="1">
    <source>
        <dbReference type="ARBA" id="ARBA00004651"/>
    </source>
</evidence>
<evidence type="ECO:0000256" key="6">
    <source>
        <dbReference type="ARBA" id="ARBA00023136"/>
    </source>
</evidence>
<keyword evidence="10" id="KW-1185">Reference proteome</keyword>
<evidence type="ECO:0000256" key="4">
    <source>
        <dbReference type="ARBA" id="ARBA00022692"/>
    </source>
</evidence>
<dbReference type="HOGENOM" id="CLU_044208_6_0_3"/>
<dbReference type="PANTHER" id="PTHR30353:SF0">
    <property type="entry name" value="TRANSMEMBRANE PROTEIN"/>
    <property type="match status" value="1"/>
</dbReference>
<name>K9VMJ3_9CYAN</name>
<sequence length="203" mass="22958">MNFDLQQLIKTFGYLGIWAIVFAESGLLFGFFMPGDSLLFTAGIVAAAPDSLNTWTLIFGAFVCAVAGDNVGYAMGHRWGRRLFQKEDSWLFKKEYLEKTEKFYEKHGQKAVVLARFMPIVRTFAPIVAGVAAMKYKTFMFYNLVGGFVWTVGITLLGYYFGKMIPPDRVDKYLLPIVCGIIVLSFVPSIIHIIQERHANKKD</sequence>
<keyword evidence="3 7" id="KW-1003">Cell membrane</keyword>
<keyword evidence="5 7" id="KW-1133">Transmembrane helix</keyword>
<evidence type="ECO:0000256" key="2">
    <source>
        <dbReference type="ARBA" id="ARBA00010792"/>
    </source>
</evidence>
<organism evidence="9 10">
    <name type="scientific">Phormidium nigroviride PCC 7112</name>
    <dbReference type="NCBI Taxonomy" id="179408"/>
    <lineage>
        <taxon>Bacteria</taxon>
        <taxon>Bacillati</taxon>
        <taxon>Cyanobacteriota</taxon>
        <taxon>Cyanophyceae</taxon>
        <taxon>Oscillatoriophycideae</taxon>
        <taxon>Oscillatoriales</taxon>
        <taxon>Oscillatoriaceae</taxon>
        <taxon>Phormidium</taxon>
    </lineage>
</organism>
<protein>
    <submittedName>
        <fullName evidence="9">SNARE associated Golgi family protein</fullName>
    </submittedName>
</protein>
<evidence type="ECO:0000256" key="5">
    <source>
        <dbReference type="ARBA" id="ARBA00022989"/>
    </source>
</evidence>
<dbReference type="Pfam" id="PF09335">
    <property type="entry name" value="VTT_dom"/>
    <property type="match status" value="1"/>
</dbReference>
<dbReference type="eggNOG" id="COG0586">
    <property type="taxonomic scope" value="Bacteria"/>
</dbReference>
<dbReference type="GO" id="GO:0005886">
    <property type="term" value="C:plasma membrane"/>
    <property type="evidence" value="ECO:0007669"/>
    <property type="project" value="UniProtKB-SubCell"/>
</dbReference>
<dbReference type="OrthoDB" id="9813426at2"/>
<reference evidence="9 10" key="1">
    <citation type="submission" date="2012-05" db="EMBL/GenBank/DDBJ databases">
        <title>Finished chromosome of genome of Oscillatoria sp. PCC 7112.</title>
        <authorList>
            <consortium name="US DOE Joint Genome Institute"/>
            <person name="Gugger M."/>
            <person name="Coursin T."/>
            <person name="Rippka R."/>
            <person name="Tandeau De Marsac N."/>
            <person name="Huntemann M."/>
            <person name="Wei C.-L."/>
            <person name="Han J."/>
            <person name="Detter J.C."/>
            <person name="Han C."/>
            <person name="Tapia R."/>
            <person name="Davenport K."/>
            <person name="Daligault H."/>
            <person name="Erkkila T."/>
            <person name="Gu W."/>
            <person name="Munk A.C.C."/>
            <person name="Teshima H."/>
            <person name="Xu Y."/>
            <person name="Chain P."/>
            <person name="Chen A."/>
            <person name="Krypides N."/>
            <person name="Mavromatis K."/>
            <person name="Markowitz V."/>
            <person name="Szeto E."/>
            <person name="Ivanova N."/>
            <person name="Mikhailova N."/>
            <person name="Ovchinnikova G."/>
            <person name="Pagani I."/>
            <person name="Pati A."/>
            <person name="Goodwin L."/>
            <person name="Peters L."/>
            <person name="Pitluck S."/>
            <person name="Woyke T."/>
            <person name="Kerfeld C."/>
        </authorList>
    </citation>
    <scope>NUCLEOTIDE SEQUENCE [LARGE SCALE GENOMIC DNA]</scope>
    <source>
        <strain evidence="9 10">PCC 7112</strain>
    </source>
</reference>
<evidence type="ECO:0000256" key="7">
    <source>
        <dbReference type="RuleBase" id="RU367016"/>
    </source>
</evidence>
<comment type="subcellular location">
    <subcellularLocation>
        <location evidence="1 7">Cell membrane</location>
        <topology evidence="1 7">Multi-pass membrane protein</topology>
    </subcellularLocation>
</comment>
<keyword evidence="6 7" id="KW-0472">Membrane</keyword>
<accession>K9VMJ3</accession>
<feature type="transmembrane region" description="Helical" evidence="7">
    <location>
        <begin position="52"/>
        <end position="76"/>
    </location>
</feature>
<dbReference type="InterPro" id="IPR032818">
    <property type="entry name" value="DedA-like"/>
</dbReference>
<dbReference type="Proteomes" id="UP000010478">
    <property type="component" value="Chromosome"/>
</dbReference>
<comment type="similarity">
    <text evidence="2 7">Belongs to the DedA family.</text>
</comment>
<dbReference type="STRING" id="179408.Osc7112_4384"/>
<feature type="transmembrane region" description="Helical" evidence="7">
    <location>
        <begin position="139"/>
        <end position="161"/>
    </location>
</feature>
<feature type="domain" description="VTT" evidence="8">
    <location>
        <begin position="34"/>
        <end position="159"/>
    </location>
</feature>
<dbReference type="AlphaFoldDB" id="K9VMJ3"/>
<dbReference type="RefSeq" id="WP_015177934.1">
    <property type="nucleotide sequence ID" value="NC_019729.1"/>
</dbReference>
<dbReference type="KEGG" id="oni:Osc7112_4384"/>
<proteinExistence type="inferred from homology"/>
<gene>
    <name evidence="9" type="ORF">Osc7112_4384</name>
</gene>
<evidence type="ECO:0000313" key="9">
    <source>
        <dbReference type="EMBL" id="AFZ08692.1"/>
    </source>
</evidence>
<feature type="transmembrane region" description="Helical" evidence="7">
    <location>
        <begin position="12"/>
        <end position="32"/>
    </location>
</feature>